<dbReference type="SUPFAM" id="SSF53795">
    <property type="entry name" value="PEP carboxykinase-like"/>
    <property type="match status" value="1"/>
</dbReference>
<evidence type="ECO:0008006" key="3">
    <source>
        <dbReference type="Google" id="ProtNLM"/>
    </source>
</evidence>
<comment type="caution">
    <text evidence="1">The sequence shown here is derived from an EMBL/GenBank/DDBJ whole genome shotgun (WGS) entry which is preliminary data.</text>
</comment>
<dbReference type="AlphaFoldDB" id="A0AAW3DBU4"/>
<accession>A0AAW3DBU4</accession>
<reference evidence="1 2" key="1">
    <citation type="submission" date="2014-04" db="EMBL/GenBank/DDBJ databases">
        <authorList>
            <person name="Bishop-Lilly K.A."/>
            <person name="Broomall S.M."/>
            <person name="Chain P.S."/>
            <person name="Chertkov O."/>
            <person name="Coyne S.R."/>
            <person name="Daligault H.E."/>
            <person name="Davenport K.W."/>
            <person name="Erkkila T."/>
            <person name="Frey K.G."/>
            <person name="Gibbons H.S."/>
            <person name="Gu W."/>
            <person name="Jaissle J."/>
            <person name="Johnson S.L."/>
            <person name="Koroleva G.I."/>
            <person name="Ladner J.T."/>
            <person name="Lo C.-C."/>
            <person name="Minogue T.D."/>
            <person name="Munk C."/>
            <person name="Palacios G.F."/>
            <person name="Redden C.L."/>
            <person name="Rosenzweig C.N."/>
            <person name="Scholz M.B."/>
            <person name="Teshima H."/>
            <person name="Xu Y."/>
        </authorList>
    </citation>
    <scope>NUCLEOTIDE SEQUENCE [LARGE SCALE GENOMIC DNA]</scope>
    <source>
        <strain evidence="1 2">FAJ</strain>
    </source>
</reference>
<dbReference type="InterPro" id="IPR027417">
    <property type="entry name" value="P-loop_NTPase"/>
</dbReference>
<proteinExistence type="predicted"/>
<evidence type="ECO:0000313" key="2">
    <source>
        <dbReference type="Proteomes" id="UP000029117"/>
    </source>
</evidence>
<organism evidence="1 2">
    <name type="scientific">Francisella philomiragia</name>
    <dbReference type="NCBI Taxonomy" id="28110"/>
    <lineage>
        <taxon>Bacteria</taxon>
        <taxon>Pseudomonadati</taxon>
        <taxon>Pseudomonadota</taxon>
        <taxon>Gammaproteobacteria</taxon>
        <taxon>Thiotrichales</taxon>
        <taxon>Francisellaceae</taxon>
        <taxon>Francisella</taxon>
    </lineage>
</organism>
<name>A0AAW3DBU4_9GAMM</name>
<protein>
    <recommendedName>
        <fullName evidence="3">HPr kinase/phosphorylase C-terminal domain-containing protein</fullName>
    </recommendedName>
</protein>
<dbReference type="RefSeq" id="WP_035736624.1">
    <property type="nucleotide sequence ID" value="NZ_JACTRV010000017.1"/>
</dbReference>
<gene>
    <name evidence="1" type="ORF">DR78_422</name>
</gene>
<dbReference type="EMBL" id="JOUE01000006">
    <property type="protein sequence ID" value="KFJ42647.1"/>
    <property type="molecule type" value="Genomic_DNA"/>
</dbReference>
<dbReference type="Proteomes" id="UP000029117">
    <property type="component" value="Unassembled WGS sequence"/>
</dbReference>
<dbReference type="Gene3D" id="3.40.50.300">
    <property type="entry name" value="P-loop containing nucleotide triphosphate hydrolases"/>
    <property type="match status" value="1"/>
</dbReference>
<evidence type="ECO:0000313" key="1">
    <source>
        <dbReference type="EMBL" id="KFJ42647.1"/>
    </source>
</evidence>
<sequence length="300" mass="34020">MFYYRVYGLNIKSAQDISFLKSNEDARDVDLSIELVGNIKFPEQNRINLGLAIDVDNNLLLDVPKIAKYMITNDKILVAKAVGSDPESVNNFLISSAIPYYLVRQGKIILRGCAYTKDGKSANLIMGISGVGKSTLLAAFCKKDYKMLTDQFCVLTHKDNKIYVESAFPKIKLWLQATRILKIDTDNLPKVRPNLKRYYWQAPFCSDRLEVRNVFIINEQNLEKENASEEVIGVKKITALDHYIHSGEFDFLGKNHKIAITKAKLKLASQANFFKVLNIRGKSTIDGLCKLIEDKSNEQK</sequence>